<evidence type="ECO:0000313" key="1">
    <source>
        <dbReference type="EMBL" id="PZV80942.1"/>
    </source>
</evidence>
<comment type="caution">
    <text evidence="1">The sequence shown here is derived from an EMBL/GenBank/DDBJ whole genome shotgun (WGS) entry which is preliminary data.</text>
</comment>
<dbReference type="RefSeq" id="WP_111393725.1">
    <property type="nucleotide sequence ID" value="NZ_QKTX01000011.1"/>
</dbReference>
<gene>
    <name evidence="1" type="ORF">CLV31_111109</name>
</gene>
<sequence>MMLKESLVKTLFLFLGIYLTNNQTNLKEEECKVINLICNEEKVEYVSDKRLEWNDFGFTNYKKLNHENIVNFERKDFELDLWFDEAQKAELSEKVQSYKSTKIQKNDLPKNITLISKDYGQLRRTVYSFSQPIFQQGKDGNLYAFILVSQTFESEGTTKYFFLQKNDGKWKIRGMRIIGFS</sequence>
<accession>A0A326RRR2</accession>
<dbReference type="Proteomes" id="UP000248917">
    <property type="component" value="Unassembled WGS sequence"/>
</dbReference>
<dbReference type="AlphaFoldDB" id="A0A326RRR2"/>
<dbReference type="EMBL" id="QKTX01000011">
    <property type="protein sequence ID" value="PZV80942.1"/>
    <property type="molecule type" value="Genomic_DNA"/>
</dbReference>
<organism evidence="1 2">
    <name type="scientific">Algoriphagus aquaeductus</name>
    <dbReference type="NCBI Taxonomy" id="475299"/>
    <lineage>
        <taxon>Bacteria</taxon>
        <taxon>Pseudomonadati</taxon>
        <taxon>Bacteroidota</taxon>
        <taxon>Cytophagia</taxon>
        <taxon>Cytophagales</taxon>
        <taxon>Cyclobacteriaceae</taxon>
        <taxon>Algoriphagus</taxon>
    </lineage>
</organism>
<proteinExistence type="predicted"/>
<keyword evidence="2" id="KW-1185">Reference proteome</keyword>
<evidence type="ECO:0000313" key="2">
    <source>
        <dbReference type="Proteomes" id="UP000248917"/>
    </source>
</evidence>
<protein>
    <submittedName>
        <fullName evidence="1">Uncharacterized protein</fullName>
    </submittedName>
</protein>
<dbReference type="OrthoDB" id="836915at2"/>
<name>A0A326RRR2_9BACT</name>
<reference evidence="1 2" key="1">
    <citation type="submission" date="2018-06" db="EMBL/GenBank/DDBJ databases">
        <title>Genomic Encyclopedia of Archaeal and Bacterial Type Strains, Phase II (KMG-II): from individual species to whole genera.</title>
        <authorList>
            <person name="Goeker M."/>
        </authorList>
    </citation>
    <scope>NUCLEOTIDE SEQUENCE [LARGE SCALE GENOMIC DNA]</scope>
    <source>
        <strain evidence="1 2">T4</strain>
    </source>
</reference>